<protein>
    <recommendedName>
        <fullName evidence="3">Protein OPG050</fullName>
    </recommendedName>
    <alternativeName>
        <fullName evidence="4">Protein F6</fullName>
    </alternativeName>
</protein>
<evidence type="ECO:0000256" key="1">
    <source>
        <dbReference type="ARBA" id="ARBA00022518"/>
    </source>
</evidence>
<dbReference type="RefSeq" id="YP_009282736.1">
    <property type="nucleotide sequence ID" value="NC_031038.1"/>
</dbReference>
<organism evidence="5 6">
    <name type="scientific">Skunkpox virus</name>
    <dbReference type="NCBI Taxonomy" id="160796"/>
    <lineage>
        <taxon>Viruses</taxon>
        <taxon>Varidnaviria</taxon>
        <taxon>Bamfordvirae</taxon>
        <taxon>Nucleocytoviricota</taxon>
        <taxon>Pokkesviricetes</taxon>
        <taxon>Chitovirales</taxon>
        <taxon>Poxviridae</taxon>
        <taxon>Chordopoxvirinae</taxon>
        <taxon>Orthopoxvirus</taxon>
        <taxon>Orthopoxvirus skunkpox</taxon>
    </lineage>
</organism>
<dbReference type="InterPro" id="IPR009521">
    <property type="entry name" value="Orthopox_F6"/>
</dbReference>
<gene>
    <name evidence="5" type="ORF">SKPV-WA-042</name>
</gene>
<evidence type="ECO:0000256" key="3">
    <source>
        <dbReference type="ARBA" id="ARBA00034825"/>
    </source>
</evidence>
<dbReference type="GeneID" id="29057620"/>
<dbReference type="Proteomes" id="UP000201873">
    <property type="component" value="Segment"/>
</dbReference>
<keyword evidence="6" id="KW-1185">Reference proteome</keyword>
<reference evidence="5 6" key="1">
    <citation type="journal article" date="2016" name="Virus Genes">
        <title>The genomes of three North American orthopoxviruses.</title>
        <authorList>
            <person name="Smithson C."/>
            <person name="Tang N."/>
            <person name="Sammons S."/>
            <person name="Frace M."/>
            <person name="Batra D."/>
            <person name="Li Y."/>
            <person name="Emerson G.L."/>
            <person name="Carroll D.S."/>
            <person name="Upton C."/>
        </authorList>
    </citation>
    <scope>NUCLEOTIDE SEQUENCE [LARGE SCALE GENOMIC DNA]</scope>
    <source>
        <strain evidence="5 6">WA</strain>
    </source>
</reference>
<dbReference type="OrthoDB" id="27104at10239"/>
<evidence type="ECO:0000313" key="6">
    <source>
        <dbReference type="Proteomes" id="UP000201873"/>
    </source>
</evidence>
<evidence type="ECO:0000256" key="2">
    <source>
        <dbReference type="ARBA" id="ARBA00034766"/>
    </source>
</evidence>
<evidence type="ECO:0000313" key="5">
    <source>
        <dbReference type="EMBL" id="AOP31521.1"/>
    </source>
</evidence>
<proteinExistence type="inferred from homology"/>
<name>A0A1C9KBK4_9POXV</name>
<keyword evidence="1" id="KW-0244">Early protein</keyword>
<evidence type="ECO:0000256" key="4">
    <source>
        <dbReference type="ARBA" id="ARBA00034910"/>
    </source>
</evidence>
<dbReference type="EMBL" id="KU749310">
    <property type="protein sequence ID" value="AOP31521.1"/>
    <property type="molecule type" value="Genomic_DNA"/>
</dbReference>
<dbReference type="Pfam" id="PF06601">
    <property type="entry name" value="Orthopox_F6"/>
    <property type="match status" value="1"/>
</dbReference>
<comment type="similarity">
    <text evidence="2">Belongs to the orthopoxvirus OPG050 family.</text>
</comment>
<accession>A0A1C9KBK4</accession>
<sequence>MSKLLTFVKNKIIDLISNDRIKYSSVKTDEESVNLLLVDSSYANHGFDCVEMISDTDNTEVNHDNYKSDSFFIIN</sequence>
<dbReference type="KEGG" id="vg:29057620"/>